<proteinExistence type="predicted"/>
<dbReference type="EMBL" id="PDNB01000047">
    <property type="protein sequence ID" value="PGH13299.1"/>
    <property type="molecule type" value="Genomic_DNA"/>
</dbReference>
<dbReference type="Proteomes" id="UP000223968">
    <property type="component" value="Unassembled WGS sequence"/>
</dbReference>
<evidence type="ECO:0000313" key="2">
    <source>
        <dbReference type="EMBL" id="PGH13299.1"/>
    </source>
</evidence>
<dbReference type="STRING" id="1447875.A0A2B7XWH8"/>
<name>A0A2B7XWH8_9EURO</name>
<dbReference type="InterPro" id="IPR001466">
    <property type="entry name" value="Beta-lactam-related"/>
</dbReference>
<dbReference type="Gene3D" id="3.40.710.10">
    <property type="entry name" value="DD-peptidase/beta-lactamase superfamily"/>
    <property type="match status" value="1"/>
</dbReference>
<evidence type="ECO:0000313" key="3">
    <source>
        <dbReference type="Proteomes" id="UP000223968"/>
    </source>
</evidence>
<dbReference type="AlphaFoldDB" id="A0A2B7XWH8"/>
<dbReference type="OrthoDB" id="5946976at2759"/>
<sequence length="191" mass="20470">MPAADSPTVKTLTGPIACAAAAISLSWRKAELGTLNGHANARSVARTLSAISLGGGEVDGVRLLSQRTIDMIIQEQANGVDMVLGVPLRFGIGYALPSPESTPPFLPKNAPRICIWGGWGGSLAVMDCDRRMTVSYMMNRMGPSVFGSDRSDARVRATYGALASLLHLVRVGFRGFSAVSRDYWTWVLMKI</sequence>
<dbReference type="InterPro" id="IPR052907">
    <property type="entry name" value="Beta-lactamase/esterase"/>
</dbReference>
<gene>
    <name evidence="2" type="ORF">AJ79_03713</name>
</gene>
<comment type="caution">
    <text evidence="2">The sequence shown here is derived from an EMBL/GenBank/DDBJ whole genome shotgun (WGS) entry which is preliminary data.</text>
</comment>
<keyword evidence="3" id="KW-1185">Reference proteome</keyword>
<dbReference type="PANTHER" id="PTHR43319:SF3">
    <property type="entry name" value="BETA-LACTAMASE-RELATED DOMAIN-CONTAINING PROTEIN"/>
    <property type="match status" value="1"/>
</dbReference>
<protein>
    <recommendedName>
        <fullName evidence="1">Beta-lactamase-related domain-containing protein</fullName>
    </recommendedName>
</protein>
<reference evidence="2 3" key="1">
    <citation type="submission" date="2017-10" db="EMBL/GenBank/DDBJ databases">
        <title>Comparative genomics in systemic dimorphic fungi from Ajellomycetaceae.</title>
        <authorList>
            <person name="Munoz J.F."/>
            <person name="Mcewen J.G."/>
            <person name="Clay O.K."/>
            <person name="Cuomo C.A."/>
        </authorList>
    </citation>
    <scope>NUCLEOTIDE SEQUENCE [LARGE SCALE GENOMIC DNA]</scope>
    <source>
        <strain evidence="2 3">UAMH5409</strain>
    </source>
</reference>
<organism evidence="2 3">
    <name type="scientific">Helicocarpus griseus UAMH5409</name>
    <dbReference type="NCBI Taxonomy" id="1447875"/>
    <lineage>
        <taxon>Eukaryota</taxon>
        <taxon>Fungi</taxon>
        <taxon>Dikarya</taxon>
        <taxon>Ascomycota</taxon>
        <taxon>Pezizomycotina</taxon>
        <taxon>Eurotiomycetes</taxon>
        <taxon>Eurotiomycetidae</taxon>
        <taxon>Onygenales</taxon>
        <taxon>Ajellomycetaceae</taxon>
        <taxon>Helicocarpus</taxon>
    </lineage>
</organism>
<dbReference type="InterPro" id="IPR012338">
    <property type="entry name" value="Beta-lactam/transpept-like"/>
</dbReference>
<dbReference type="Pfam" id="PF00144">
    <property type="entry name" value="Beta-lactamase"/>
    <property type="match status" value="1"/>
</dbReference>
<dbReference type="PANTHER" id="PTHR43319">
    <property type="entry name" value="BETA-LACTAMASE-RELATED"/>
    <property type="match status" value="1"/>
</dbReference>
<feature type="domain" description="Beta-lactamase-related" evidence="1">
    <location>
        <begin position="16"/>
        <end position="154"/>
    </location>
</feature>
<dbReference type="SUPFAM" id="SSF56601">
    <property type="entry name" value="beta-lactamase/transpeptidase-like"/>
    <property type="match status" value="1"/>
</dbReference>
<evidence type="ECO:0000259" key="1">
    <source>
        <dbReference type="Pfam" id="PF00144"/>
    </source>
</evidence>
<accession>A0A2B7XWH8</accession>